<dbReference type="InterPro" id="IPR023415">
    <property type="entry name" value="LDLR_class-A_CS"/>
</dbReference>
<evidence type="ECO:0000313" key="12">
    <source>
        <dbReference type="EMBL" id="KAJ6634936.1"/>
    </source>
</evidence>
<dbReference type="EMBL" id="WJQU01000004">
    <property type="protein sequence ID" value="KAJ6634936.1"/>
    <property type="molecule type" value="Genomic_DNA"/>
</dbReference>
<evidence type="ECO:0000256" key="8">
    <source>
        <dbReference type="ARBA" id="ARBA00023180"/>
    </source>
</evidence>
<dbReference type="InterPro" id="IPR000082">
    <property type="entry name" value="SEA_dom"/>
</dbReference>
<dbReference type="Gene3D" id="4.10.400.10">
    <property type="entry name" value="Low-density Lipoprotein Receptor"/>
    <property type="match status" value="2"/>
</dbReference>
<evidence type="ECO:0000256" key="3">
    <source>
        <dbReference type="ARBA" id="ARBA00022737"/>
    </source>
</evidence>
<dbReference type="InterPro" id="IPR036364">
    <property type="entry name" value="SEA_dom_sf"/>
</dbReference>
<dbReference type="AlphaFoldDB" id="A0A9Q0MNE9"/>
<feature type="region of interest" description="Disordered" evidence="10">
    <location>
        <begin position="96"/>
        <end position="153"/>
    </location>
</feature>
<evidence type="ECO:0000256" key="2">
    <source>
        <dbReference type="ARBA" id="ARBA00022692"/>
    </source>
</evidence>
<accession>A0A9Q0MNE9</accession>
<feature type="region of interest" description="Disordered" evidence="10">
    <location>
        <begin position="486"/>
        <end position="511"/>
    </location>
</feature>
<proteinExistence type="predicted"/>
<dbReference type="GO" id="GO:0043235">
    <property type="term" value="C:receptor complex"/>
    <property type="evidence" value="ECO:0007669"/>
    <property type="project" value="TreeGrafter"/>
</dbReference>
<feature type="region of interest" description="Disordered" evidence="10">
    <location>
        <begin position="300"/>
        <end position="322"/>
    </location>
</feature>
<dbReference type="GO" id="GO:0005886">
    <property type="term" value="C:plasma membrane"/>
    <property type="evidence" value="ECO:0007669"/>
    <property type="project" value="TreeGrafter"/>
</dbReference>
<evidence type="ECO:0000256" key="4">
    <source>
        <dbReference type="ARBA" id="ARBA00022989"/>
    </source>
</evidence>
<dbReference type="PROSITE" id="PS01209">
    <property type="entry name" value="LDLRA_1"/>
    <property type="match status" value="2"/>
</dbReference>
<keyword evidence="3" id="KW-0677">Repeat</keyword>
<dbReference type="OrthoDB" id="9988974at2759"/>
<evidence type="ECO:0000256" key="1">
    <source>
        <dbReference type="ARBA" id="ARBA00004167"/>
    </source>
</evidence>
<evidence type="ECO:0000256" key="6">
    <source>
        <dbReference type="ARBA" id="ARBA00023157"/>
    </source>
</evidence>
<comment type="caution">
    <text evidence="12">The sequence shown here is derived from an EMBL/GenBank/DDBJ whole genome shotgun (WGS) entry which is preliminary data.</text>
</comment>
<dbReference type="PANTHER" id="PTHR22722">
    <property type="entry name" value="LOW-DENSITY LIPOPROTEIN RECEPTOR-RELATED PROTEIN 2-RELATED"/>
    <property type="match status" value="1"/>
</dbReference>
<feature type="compositionally biased region" description="Basic and acidic residues" evidence="10">
    <location>
        <begin position="100"/>
        <end position="118"/>
    </location>
</feature>
<feature type="disulfide bond" evidence="9">
    <location>
        <begin position="460"/>
        <end position="472"/>
    </location>
</feature>
<feature type="compositionally biased region" description="Acidic residues" evidence="10">
    <location>
        <begin position="131"/>
        <end position="148"/>
    </location>
</feature>
<evidence type="ECO:0000256" key="10">
    <source>
        <dbReference type="SAM" id="MobiDB-lite"/>
    </source>
</evidence>
<feature type="disulfide bond" evidence="9">
    <location>
        <begin position="438"/>
        <end position="453"/>
    </location>
</feature>
<comment type="caution">
    <text evidence="9">Lacks conserved residue(s) required for the propagation of feature annotation.</text>
</comment>
<name>A0A9Q0MNE9_9DIPT</name>
<dbReference type="PRINTS" id="PR00261">
    <property type="entry name" value="LDLRECEPTOR"/>
</dbReference>
<dbReference type="Pfam" id="PF00057">
    <property type="entry name" value="Ldl_recept_a"/>
    <property type="match status" value="2"/>
</dbReference>
<evidence type="ECO:0000256" key="5">
    <source>
        <dbReference type="ARBA" id="ARBA00023136"/>
    </source>
</evidence>
<dbReference type="InterPro" id="IPR051221">
    <property type="entry name" value="LDLR-related"/>
</dbReference>
<keyword evidence="7" id="KW-0675">Receptor</keyword>
<dbReference type="SMART" id="SM00192">
    <property type="entry name" value="LDLa"/>
    <property type="match status" value="3"/>
</dbReference>
<keyword evidence="8" id="KW-0325">Glycoprotein</keyword>
<dbReference type="SUPFAM" id="SSF82671">
    <property type="entry name" value="SEA domain"/>
    <property type="match status" value="1"/>
</dbReference>
<organism evidence="12 13">
    <name type="scientific">Pseudolycoriella hygida</name>
    <dbReference type="NCBI Taxonomy" id="35572"/>
    <lineage>
        <taxon>Eukaryota</taxon>
        <taxon>Metazoa</taxon>
        <taxon>Ecdysozoa</taxon>
        <taxon>Arthropoda</taxon>
        <taxon>Hexapoda</taxon>
        <taxon>Insecta</taxon>
        <taxon>Pterygota</taxon>
        <taxon>Neoptera</taxon>
        <taxon>Endopterygota</taxon>
        <taxon>Diptera</taxon>
        <taxon>Nematocera</taxon>
        <taxon>Sciaroidea</taxon>
        <taxon>Sciaridae</taxon>
        <taxon>Pseudolycoriella</taxon>
    </lineage>
</organism>
<feature type="compositionally biased region" description="Acidic residues" evidence="10">
    <location>
        <begin position="307"/>
        <end position="322"/>
    </location>
</feature>
<keyword evidence="13" id="KW-1185">Reference proteome</keyword>
<feature type="disulfide bond" evidence="9">
    <location>
        <begin position="479"/>
        <end position="494"/>
    </location>
</feature>
<reference evidence="12" key="1">
    <citation type="submission" date="2022-07" db="EMBL/GenBank/DDBJ databases">
        <authorList>
            <person name="Trinca V."/>
            <person name="Uliana J.V.C."/>
            <person name="Torres T.T."/>
            <person name="Ward R.J."/>
            <person name="Monesi N."/>
        </authorList>
    </citation>
    <scope>NUCLEOTIDE SEQUENCE</scope>
    <source>
        <strain evidence="12">HSMRA1968</strain>
        <tissue evidence="12">Whole embryos</tissue>
    </source>
</reference>
<dbReference type="InterPro" id="IPR036055">
    <property type="entry name" value="LDL_receptor-like_sf"/>
</dbReference>
<keyword evidence="4" id="KW-1133">Transmembrane helix</keyword>
<feature type="region of interest" description="Disordered" evidence="10">
    <location>
        <begin position="365"/>
        <end position="394"/>
    </location>
</feature>
<evidence type="ECO:0000256" key="7">
    <source>
        <dbReference type="ARBA" id="ARBA00023170"/>
    </source>
</evidence>
<dbReference type="Pfam" id="PF01390">
    <property type="entry name" value="SEA"/>
    <property type="match status" value="1"/>
</dbReference>
<dbReference type="Proteomes" id="UP001151699">
    <property type="component" value="Chromosome C"/>
</dbReference>
<feature type="domain" description="SEA" evidence="11">
    <location>
        <begin position="169"/>
        <end position="288"/>
    </location>
</feature>
<dbReference type="CDD" id="cd00112">
    <property type="entry name" value="LDLa"/>
    <property type="match status" value="3"/>
</dbReference>
<evidence type="ECO:0000259" key="11">
    <source>
        <dbReference type="PROSITE" id="PS50024"/>
    </source>
</evidence>
<protein>
    <submittedName>
        <fullName evidence="12">Basement membrane-specific heparan sulfate proteoglycan core protein</fullName>
    </submittedName>
</protein>
<sequence length="511" mass="58978">MSSDTDLVFDDHFDENVHTPLRNAHSINKRSISNEERDIDVEELMNDESDQHWLWGPVKRIRRSIDKLLGTENPSKVRVGETTERRSVKKPLAKHRNRVMGKDEKRKTKKAYKAEGKLKKMAMRPKRQDYPDDLDDDEDLDEDDDEILEPVSSGNSYIPELYPEVSEKEDRLFRVVFTVVDVWKPEFEDRGSEEFKQFDRTFSSAIEDLYEKNNNDVNSNHVYAKVVQIRQDENDRHFKLFVTVDITSDNRISGASLDSIIRQELEAYNKIGDYTVNLDNHYKFTTTEGRADAEDKWLKETYPETTSESENDFVEKDDEEEDDYETIEPTEQYCSEDEFQCLNVYKCVPLDKLCDHTNDCDDGSDETNCPTTERAEEEADVKTETPYVDGSGDDVIIDEDIPGEYVPPLSSPAPKCRADDVIRCTLNPDIEICGDQFCDGVDDCPDGEDESKCPNEDYECKSDEFSCDIKRCIPQSQRCDNEYNCDDGTDEESCPPKIPEPETELDLNIAR</sequence>
<dbReference type="Gene3D" id="3.30.70.960">
    <property type="entry name" value="SEA domain"/>
    <property type="match status" value="1"/>
</dbReference>
<evidence type="ECO:0000313" key="13">
    <source>
        <dbReference type="Proteomes" id="UP001151699"/>
    </source>
</evidence>
<feature type="disulfide bond" evidence="9">
    <location>
        <begin position="354"/>
        <end position="369"/>
    </location>
</feature>
<comment type="subcellular location">
    <subcellularLocation>
        <location evidence="1">Membrane</location>
        <topology evidence="1">Single-pass membrane protein</topology>
    </subcellularLocation>
</comment>
<keyword evidence="2" id="KW-0812">Transmembrane</keyword>
<keyword evidence="6 9" id="KW-1015">Disulfide bond</keyword>
<evidence type="ECO:0000256" key="9">
    <source>
        <dbReference type="PROSITE-ProRule" id="PRU00124"/>
    </source>
</evidence>
<keyword evidence="5" id="KW-0472">Membrane</keyword>
<dbReference type="InterPro" id="IPR002172">
    <property type="entry name" value="LDrepeatLR_classA_rpt"/>
</dbReference>
<dbReference type="PROSITE" id="PS50068">
    <property type="entry name" value="LDLRA_2"/>
    <property type="match status" value="3"/>
</dbReference>
<dbReference type="SUPFAM" id="SSF57424">
    <property type="entry name" value="LDL receptor-like module"/>
    <property type="match status" value="2"/>
</dbReference>
<gene>
    <name evidence="12" type="primary">HSPG2_1</name>
    <name evidence="12" type="ORF">Bhyg_13517</name>
</gene>
<feature type="disulfide bond" evidence="9">
    <location>
        <begin position="467"/>
        <end position="485"/>
    </location>
</feature>
<dbReference type="PROSITE" id="PS50024">
    <property type="entry name" value="SEA"/>
    <property type="match status" value="1"/>
</dbReference>